<evidence type="ECO:0000256" key="13">
    <source>
        <dbReference type="ARBA" id="ARBA00048988"/>
    </source>
</evidence>
<dbReference type="Pfam" id="PF00519">
    <property type="entry name" value="PPV_E1_C"/>
    <property type="match status" value="1"/>
</dbReference>
<dbReference type="GO" id="GO:0005524">
    <property type="term" value="F:ATP binding"/>
    <property type="evidence" value="ECO:0007669"/>
    <property type="project" value="UniProtKB-UniRule"/>
</dbReference>
<keyword evidence="2 15" id="KW-0244">Early protein</keyword>
<feature type="short sequence motif" description="Nuclear localization signal" evidence="15">
    <location>
        <begin position="82"/>
        <end position="84"/>
    </location>
</feature>
<dbReference type="Gene3D" id="3.40.50.300">
    <property type="entry name" value="P-loop containing nucleotide triphosphate hydrolases"/>
    <property type="match status" value="1"/>
</dbReference>
<feature type="modified residue" description="Phosphoserine; by host" evidence="15">
    <location>
        <position position="88"/>
    </location>
</feature>
<dbReference type="InterPro" id="IPR037102">
    <property type="entry name" value="Znf_lg_T-Ag_D1_dom_sf"/>
</dbReference>
<comment type="function">
    <text evidence="14 15">ATP-dependent DNA 3'-5' helicase required for initiation of viral DNA replication. It forms a complex with the viral E2 protein. The E1-E2 complex binds to the replication origin which contains binding sites for both proteins. During the initial step, a dimer of E1 interacts with a dimer of protein E2 leading to a complex that binds the viral origin of replication with high specificity. Then, a second dimer of E1 displaces the E2 dimer in an ATP-dependent manner to form the E1 tetramer. Following this, two E1 monomers are added to each half of the site, which results in the formation of two E1 trimers on the viral ori. Subsequently, two hexamers will be created. The double hexamer acts as a bi-directional helicase machinery and unwinds the viral DNA and then recruits the host DNA polymerase to start replication.</text>
</comment>
<keyword evidence="15" id="KW-0832">Ubl conjugation</keyword>
<dbReference type="Gene3D" id="1.10.10.510">
    <property type="entry name" value="Zinc finger, large T-antigen D1 domain"/>
    <property type="match status" value="1"/>
</dbReference>
<keyword evidence="6 15" id="KW-0547">Nucleotide-binding</keyword>
<dbReference type="InterPro" id="IPR046935">
    <property type="entry name" value="PPV_E1_DBD_sf"/>
</dbReference>
<keyword evidence="8 15" id="KW-0347">Helicase</keyword>
<dbReference type="Pfam" id="PF00524">
    <property type="entry name" value="PPV_E1_N"/>
    <property type="match status" value="1"/>
</dbReference>
<dbReference type="HAMAP" id="MF_04000">
    <property type="entry name" value="PPV_E1"/>
    <property type="match status" value="1"/>
</dbReference>
<dbReference type="InterPro" id="IPR016393">
    <property type="entry name" value="Rep_E1_papillomaV"/>
</dbReference>
<evidence type="ECO:0000256" key="5">
    <source>
        <dbReference type="ARBA" id="ARBA00022705"/>
    </source>
</evidence>
<evidence type="ECO:0000256" key="2">
    <source>
        <dbReference type="ARBA" id="ARBA00022518"/>
    </source>
</evidence>
<evidence type="ECO:0000256" key="14">
    <source>
        <dbReference type="ARBA" id="ARBA00093297"/>
    </source>
</evidence>
<dbReference type="InterPro" id="IPR027417">
    <property type="entry name" value="P-loop_NTPase"/>
</dbReference>
<dbReference type="EMBL" id="MF588719">
    <property type="protein sequence ID" value="ATQ38375.1"/>
    <property type="molecule type" value="Genomic_DNA"/>
</dbReference>
<dbReference type="InterPro" id="IPR046832">
    <property type="entry name" value="PPV_E1_DBD"/>
</dbReference>
<dbReference type="InterPro" id="IPR014015">
    <property type="entry name" value="Helicase_SF3_DNA-vir"/>
</dbReference>
<dbReference type="InterPro" id="IPR001177">
    <property type="entry name" value="PPV_DNA_helicase_E1_C"/>
</dbReference>
<dbReference type="SUPFAM" id="SSF55464">
    <property type="entry name" value="Origin of replication-binding domain, RBD-like"/>
    <property type="match status" value="1"/>
</dbReference>
<comment type="subunit">
    <text evidence="15">Can form hexamers. Interacts with E2 protein; this interaction increases E1 DNA binding specificity. Interacts with host DNA polymerase subunit POLA2. Interacts with host single stranded DNA-binding protein RPA1. Interacts with host TOP1; this interaction stimulates the enzymatic activity of TOP1.</text>
</comment>
<dbReference type="InterPro" id="IPR014000">
    <property type="entry name" value="PPV_DNA_helicase_E1_N"/>
</dbReference>
<evidence type="ECO:0000259" key="17">
    <source>
        <dbReference type="PROSITE" id="PS51206"/>
    </source>
</evidence>
<comment type="similarity">
    <text evidence="15 16">Belongs to the papillomaviridae E1 protein family.</text>
</comment>
<dbReference type="PIRSF" id="PIRSF003383">
    <property type="entry name" value="Rep_E1_papillomaV"/>
    <property type="match status" value="1"/>
</dbReference>
<evidence type="ECO:0000256" key="6">
    <source>
        <dbReference type="ARBA" id="ARBA00022741"/>
    </source>
</evidence>
<evidence type="ECO:0000256" key="8">
    <source>
        <dbReference type="ARBA" id="ARBA00022806"/>
    </source>
</evidence>
<evidence type="ECO:0000256" key="4">
    <source>
        <dbReference type="ARBA" id="ARBA00022562"/>
    </source>
</evidence>
<name>A0A2D2ALN4_9PAPI</name>
<keyword evidence="9 15" id="KW-0067">ATP-binding</keyword>
<dbReference type="EMBL" id="MK620832">
    <property type="protein sequence ID" value="QCQ84401.1"/>
    <property type="molecule type" value="Genomic_DNA"/>
</dbReference>
<keyword evidence="5 15" id="KW-0235">DNA replication</keyword>
<keyword evidence="4 15" id="KW-1048">Host nucleus</keyword>
<organism evidence="18">
    <name type="scientific">Gammapapillomavirus 12</name>
    <dbReference type="NCBI Taxonomy" id="1513257"/>
    <lineage>
        <taxon>Viruses</taxon>
        <taxon>Monodnaviria</taxon>
        <taxon>Shotokuvirae</taxon>
        <taxon>Cossaviricota</taxon>
        <taxon>Papovaviricetes</taxon>
        <taxon>Zurhausenvirales</taxon>
        <taxon>Papillomaviridae</taxon>
        <taxon>Firstpapillomavirinae</taxon>
        <taxon>Gammapapillomavirus</taxon>
    </lineage>
</organism>
<feature type="modified residue" description="Phosphoserine; by host" evidence="15">
    <location>
        <position position="97"/>
    </location>
</feature>
<comment type="function">
    <text evidence="16">ATP-dependent DNA helicase required for initiation of viral DNA replication. It forms a complex with the viral E2 protein. The E1-E2 complex binds to the replication origin which contains binding sites for both proteins.</text>
</comment>
<keyword evidence="11 15" id="KW-0413">Isomerase</keyword>
<evidence type="ECO:0000256" key="16">
    <source>
        <dbReference type="PIRNR" id="PIRNR003383"/>
    </source>
</evidence>
<comment type="subcellular location">
    <subcellularLocation>
        <location evidence="1 15">Host nucleus</location>
    </subcellularLocation>
</comment>
<sequence length="598" mass="68287">MGEPAKGIEKSESLDNINDWCFITEADCIDDVDTLSELFEADTDSDISNLIDDLDPVNQGNSLALYNEQVNEECETAIAALKRKFIASPDRSVENLSPRLQAVHISPQRLIKRRLFEDSGIGEDETANSVTQVDSSAPIDSIDVSQENYSILHSANRKATLLTKFKSKYSVSFAEITRNFKSDKTCTPNWIIAVFAVSEEIIEASKITLQPHCEYMQIVPSDFSALYAIEFKNSKNRDTVSKLFNAVLGVHEHQLLLEPPRNRSPAAALYFYQKAIAKLGFKYGSFPQWILSQTSLSHQFAAAETFKLSEMVQWAYDNDYIEESQIAYFYAQHADENSNAAAFLQSNQQYKYVKDCANMVKMYKRQELKNMSMGQWIRKCCLDVPDGDQWKIIAKYLRFQGVNFLSFLIALKQFFKCIPKRSCIVIYGAPDTGKSFFCFSLIKLLHGKIVSYMNKASHFWLTPLLDGKIGLLDDATHSCWSFLDMYMRNAFDGNYVSVDVKHKSLQQIKLPPMLITTNVDVPKEPTLMYLYSRLTCFEFPHKMPFDDAGNPLFNITTQCWAMFFRKFFNQLELTDEDGDTADTDRPFCCTTRHSNDIN</sequence>
<reference evidence="19" key="2">
    <citation type="submission" date="2019-03" db="EMBL/GenBank/DDBJ databases">
        <title>Nasal virome of children in isolated Colombian villages.</title>
        <authorList>
            <person name="Altan E."/>
            <person name="Delwart E."/>
        </authorList>
    </citation>
    <scope>NUCLEOTIDE SEQUENCE</scope>
    <source>
        <strain evidence="19">Gamma12/S22-CNI/CO/2018</strain>
    </source>
</reference>
<evidence type="ECO:0000256" key="1">
    <source>
        <dbReference type="ARBA" id="ARBA00004147"/>
    </source>
</evidence>
<feature type="cross-link" description="Glycyl lysine isopeptide (Lys-Gly) (interchain with G-Cter in SUMO)" evidence="15">
    <location>
        <position position="509"/>
    </location>
</feature>
<dbReference type="Pfam" id="PF20450">
    <property type="entry name" value="PPV_E1_DBD"/>
    <property type="match status" value="1"/>
</dbReference>
<feature type="short sequence motif" description="Nuclear export signal" evidence="15">
    <location>
        <begin position="96"/>
        <end position="105"/>
    </location>
</feature>
<dbReference type="GO" id="GO:0003677">
    <property type="term" value="F:DNA binding"/>
    <property type="evidence" value="ECO:0007669"/>
    <property type="project" value="UniProtKB-UniRule"/>
</dbReference>
<proteinExistence type="inferred from homology"/>
<feature type="domain" description="SF3 helicase" evidence="17">
    <location>
        <begin position="402"/>
        <end position="552"/>
    </location>
</feature>
<evidence type="ECO:0000256" key="3">
    <source>
        <dbReference type="ARBA" id="ARBA00022553"/>
    </source>
</evidence>
<dbReference type="EC" id="5.6.2.4" evidence="15 16"/>
<evidence type="ECO:0000256" key="7">
    <source>
        <dbReference type="ARBA" id="ARBA00022801"/>
    </source>
</evidence>
<dbReference type="GO" id="GO:0006260">
    <property type="term" value="P:DNA replication"/>
    <property type="evidence" value="ECO:0007669"/>
    <property type="project" value="UniProtKB-UniRule"/>
</dbReference>
<evidence type="ECO:0000313" key="18">
    <source>
        <dbReference type="EMBL" id="ATQ38375.1"/>
    </source>
</evidence>
<keyword evidence="10 15" id="KW-0238">DNA-binding</keyword>
<dbReference type="Gene3D" id="3.40.1310.10">
    <property type="match status" value="1"/>
</dbReference>
<comment type="PTM">
    <text evidence="15">Phosphorylated.</text>
</comment>
<dbReference type="SUPFAM" id="SSF52540">
    <property type="entry name" value="P-loop containing nucleoside triphosphate hydrolases"/>
    <property type="match status" value="1"/>
</dbReference>
<keyword evidence="3 15" id="KW-0597">Phosphoprotein</keyword>
<dbReference type="GO" id="GO:0042025">
    <property type="term" value="C:host cell nucleus"/>
    <property type="evidence" value="ECO:0007669"/>
    <property type="project" value="UniProtKB-SubCell"/>
</dbReference>
<comment type="catalytic activity">
    <reaction evidence="13 15 16">
        <text>ATP + H2O = ADP + phosphate + H(+)</text>
        <dbReference type="Rhea" id="RHEA:13065"/>
        <dbReference type="ChEBI" id="CHEBI:15377"/>
        <dbReference type="ChEBI" id="CHEBI:15378"/>
        <dbReference type="ChEBI" id="CHEBI:30616"/>
        <dbReference type="ChEBI" id="CHEBI:43474"/>
        <dbReference type="ChEBI" id="CHEBI:456216"/>
        <dbReference type="EC" id="5.6.2.4"/>
    </reaction>
</comment>
<feature type="modified residue" description="Phosphoserine; by host" evidence="15">
    <location>
        <position position="92"/>
    </location>
</feature>
<gene>
    <name evidence="15 18" type="primary">E1</name>
</gene>
<evidence type="ECO:0000256" key="15">
    <source>
        <dbReference type="HAMAP-Rule" id="MF_04000"/>
    </source>
</evidence>
<dbReference type="PROSITE" id="PS51206">
    <property type="entry name" value="SF3_HELICASE_1"/>
    <property type="match status" value="1"/>
</dbReference>
<evidence type="ECO:0000256" key="12">
    <source>
        <dbReference type="ARBA" id="ARBA00034617"/>
    </source>
</evidence>
<feature type="binding site" evidence="15">
    <location>
        <begin position="428"/>
        <end position="435"/>
    </location>
    <ligand>
        <name>ATP</name>
        <dbReference type="ChEBI" id="CHEBI:30616"/>
    </ligand>
</feature>
<dbReference type="Proteomes" id="UP000290606">
    <property type="component" value="Segment"/>
</dbReference>
<evidence type="ECO:0000313" key="19">
    <source>
        <dbReference type="EMBL" id="QCQ84401.1"/>
    </source>
</evidence>
<keyword evidence="7 15" id="KW-0378">Hydrolase</keyword>
<comment type="catalytic activity">
    <reaction evidence="12 15">
        <text>Couples ATP hydrolysis with the unwinding of duplex DNA by translocating in the 3'-5' direction.</text>
        <dbReference type="EC" id="5.6.2.4"/>
    </reaction>
</comment>
<protein>
    <recommendedName>
        <fullName evidence="15 16">Replication protein E1</fullName>
        <ecNumber evidence="15 16">5.6.2.4</ecNumber>
    </recommendedName>
    <alternativeName>
        <fullName evidence="15">ATP-dependent helicase E1</fullName>
    </alternativeName>
    <alternativeName>
        <fullName evidence="15">DNA 3'-5' helicase E1</fullName>
    </alternativeName>
</protein>
<dbReference type="GO" id="GO:0016817">
    <property type="term" value="F:hydrolase activity, acting on acid anhydrides"/>
    <property type="evidence" value="ECO:0007669"/>
    <property type="project" value="InterPro"/>
</dbReference>
<evidence type="ECO:0000256" key="11">
    <source>
        <dbReference type="ARBA" id="ARBA00023235"/>
    </source>
</evidence>
<evidence type="ECO:0000256" key="10">
    <source>
        <dbReference type="ARBA" id="ARBA00023125"/>
    </source>
</evidence>
<comment type="caution">
    <text evidence="15">Lacks conserved residue(s) required for the propagation of feature annotation.</text>
</comment>
<dbReference type="GO" id="GO:0043138">
    <property type="term" value="F:3'-5' DNA helicase activity"/>
    <property type="evidence" value="ECO:0007669"/>
    <property type="project" value="UniProtKB-UniRule"/>
</dbReference>
<reference evidence="18" key="1">
    <citation type="journal article" date="2018" name="MSphere">
        <title>Metagenomic Discovery of 83 New Human Papillomavirus Types in Patients with Immunodeficiency.</title>
        <authorList>
            <person name="Pastrana D.V."/>
            <person name="Peretti A."/>
            <person name="Welch N.L."/>
            <person name="Borgogna C."/>
            <person name="Olivero C."/>
            <person name="Badolato R."/>
            <person name="Notarangelo L.D."/>
            <person name="Gariglio M."/>
            <person name="FitzGerald P.C."/>
            <person name="McIntosh C.E."/>
            <person name="Reeves J."/>
            <person name="Starrett G.J."/>
            <person name="Bliskovsky V."/>
            <person name="Velez D."/>
            <person name="Brownell I."/>
            <person name="Yarchoan R."/>
            <person name="Wyvill K.M."/>
            <person name="Uldrick T.S."/>
            <person name="Maldarelli F."/>
            <person name="Lisco A."/>
            <person name="Sereti I."/>
            <person name="Gonzalez C.M."/>
            <person name="Androphy E.J."/>
            <person name="McBride A.A."/>
            <person name="Van Doorslaer K."/>
            <person name="Garcia F."/>
            <person name="Dvoretzky I."/>
            <person name="Liu J.S."/>
            <person name="Han J."/>
            <person name="Murphy P.M."/>
            <person name="McDermott D.H."/>
            <person name="Buck C.B."/>
        </authorList>
    </citation>
    <scope>NUCLEOTIDE SEQUENCE</scope>
    <source>
        <strain evidence="18">Gamma12_w23c77</strain>
    </source>
</reference>
<comment type="PTM">
    <text evidence="15">Sumoylated.</text>
</comment>
<keyword evidence="15" id="KW-1017">Isopeptide bond</keyword>
<evidence type="ECO:0000256" key="9">
    <source>
        <dbReference type="ARBA" id="ARBA00022840"/>
    </source>
</evidence>
<accession>A0A2D2ALN4</accession>